<evidence type="ECO:0000256" key="4">
    <source>
        <dbReference type="PROSITE-ProRule" id="PRU00335"/>
    </source>
</evidence>
<dbReference type="Pfam" id="PF00440">
    <property type="entry name" value="TetR_N"/>
    <property type="match status" value="1"/>
</dbReference>
<dbReference type="GO" id="GO:0003700">
    <property type="term" value="F:DNA-binding transcription factor activity"/>
    <property type="evidence" value="ECO:0007669"/>
    <property type="project" value="TreeGrafter"/>
</dbReference>
<dbReference type="InterPro" id="IPR001647">
    <property type="entry name" value="HTH_TetR"/>
</dbReference>
<keyword evidence="1" id="KW-0805">Transcription regulation</keyword>
<dbReference type="RefSeq" id="WP_229383785.1">
    <property type="nucleotide sequence ID" value="NZ_JAGTTN010000002.1"/>
</dbReference>
<dbReference type="InterPro" id="IPR050109">
    <property type="entry name" value="HTH-type_TetR-like_transc_reg"/>
</dbReference>
<dbReference type="AlphaFoldDB" id="A0A9X1LUE8"/>
<dbReference type="SUPFAM" id="SSF46689">
    <property type="entry name" value="Homeodomain-like"/>
    <property type="match status" value="1"/>
</dbReference>
<protein>
    <submittedName>
        <fullName evidence="6">TetR family transcriptional regulator</fullName>
    </submittedName>
</protein>
<evidence type="ECO:0000256" key="2">
    <source>
        <dbReference type="ARBA" id="ARBA00023125"/>
    </source>
</evidence>
<dbReference type="PRINTS" id="PR00455">
    <property type="entry name" value="HTHTETR"/>
</dbReference>
<evidence type="ECO:0000313" key="7">
    <source>
        <dbReference type="Proteomes" id="UP001139354"/>
    </source>
</evidence>
<dbReference type="InterPro" id="IPR041347">
    <property type="entry name" value="MftR_C"/>
</dbReference>
<evidence type="ECO:0000259" key="5">
    <source>
        <dbReference type="PROSITE" id="PS50977"/>
    </source>
</evidence>
<dbReference type="PANTHER" id="PTHR30055:SF238">
    <property type="entry name" value="MYCOFACTOCIN BIOSYNTHESIS TRANSCRIPTIONAL REGULATOR MFTR-RELATED"/>
    <property type="match status" value="1"/>
</dbReference>
<dbReference type="Gene3D" id="1.10.357.10">
    <property type="entry name" value="Tetracycline Repressor, domain 2"/>
    <property type="match status" value="1"/>
</dbReference>
<evidence type="ECO:0000313" key="6">
    <source>
        <dbReference type="EMBL" id="MCC2031853.1"/>
    </source>
</evidence>
<comment type="caution">
    <text evidence="6">The sequence shown here is derived from an EMBL/GenBank/DDBJ whole genome shotgun (WGS) entry which is preliminary data.</text>
</comment>
<evidence type="ECO:0000256" key="1">
    <source>
        <dbReference type="ARBA" id="ARBA00023015"/>
    </source>
</evidence>
<proteinExistence type="predicted"/>
<dbReference type="GO" id="GO:0000976">
    <property type="term" value="F:transcription cis-regulatory region binding"/>
    <property type="evidence" value="ECO:0007669"/>
    <property type="project" value="TreeGrafter"/>
</dbReference>
<dbReference type="EMBL" id="JAGTTN010000002">
    <property type="protein sequence ID" value="MCC2031853.1"/>
    <property type="molecule type" value="Genomic_DNA"/>
</dbReference>
<keyword evidence="3" id="KW-0804">Transcription</keyword>
<gene>
    <name evidence="6" type="ORF">KEC57_06605</name>
</gene>
<dbReference type="Pfam" id="PF17754">
    <property type="entry name" value="TetR_C_14"/>
    <property type="match status" value="1"/>
</dbReference>
<reference evidence="6" key="1">
    <citation type="submission" date="2021-04" db="EMBL/GenBank/DDBJ databases">
        <title>Microbacterium tenobrionis sp. nov. and Microbacterium allomyrinae sp. nov., isolated from larvae of Tenobrio molitor and Allomyrina dichotoma, respectively.</title>
        <authorList>
            <person name="Lee S.D."/>
        </authorList>
    </citation>
    <scope>NUCLEOTIDE SEQUENCE</scope>
    <source>
        <strain evidence="6">BWT-G7</strain>
    </source>
</reference>
<accession>A0A9X1LUE8</accession>
<dbReference type="PANTHER" id="PTHR30055">
    <property type="entry name" value="HTH-TYPE TRANSCRIPTIONAL REGULATOR RUTR"/>
    <property type="match status" value="1"/>
</dbReference>
<dbReference type="Proteomes" id="UP001139354">
    <property type="component" value="Unassembled WGS sequence"/>
</dbReference>
<dbReference type="Gene3D" id="1.10.10.60">
    <property type="entry name" value="Homeodomain-like"/>
    <property type="match status" value="1"/>
</dbReference>
<keyword evidence="2 4" id="KW-0238">DNA-binding</keyword>
<keyword evidence="7" id="KW-1185">Reference proteome</keyword>
<sequence length="183" mass="18929">MTRASRTHAALLRAALELFEERGYDATTAAAIAARAGVTEMTFFRHFASKDAVLVDDPYDPLIAEAVARQPVELAPLAAVIAGVREAWDAVPAPAVVEVRDRLRVVSRTPSLQGALARNSTGTAEAISSALRSRATPAAEARVAAAATIGALNAALLEWADGDDPDLGSAIEMALCVLTGGGP</sequence>
<feature type="DNA-binding region" description="H-T-H motif" evidence="4">
    <location>
        <begin position="28"/>
        <end position="47"/>
    </location>
</feature>
<dbReference type="InterPro" id="IPR009057">
    <property type="entry name" value="Homeodomain-like_sf"/>
</dbReference>
<feature type="domain" description="HTH tetR-type" evidence="5">
    <location>
        <begin position="5"/>
        <end position="65"/>
    </location>
</feature>
<evidence type="ECO:0000256" key="3">
    <source>
        <dbReference type="ARBA" id="ARBA00023163"/>
    </source>
</evidence>
<dbReference type="PROSITE" id="PS50977">
    <property type="entry name" value="HTH_TETR_2"/>
    <property type="match status" value="1"/>
</dbReference>
<name>A0A9X1LUE8_9MICO</name>
<organism evidence="6 7">
    <name type="scientific">Microbacterium allomyrinae</name>
    <dbReference type="NCBI Taxonomy" id="2830666"/>
    <lineage>
        <taxon>Bacteria</taxon>
        <taxon>Bacillati</taxon>
        <taxon>Actinomycetota</taxon>
        <taxon>Actinomycetes</taxon>
        <taxon>Micrococcales</taxon>
        <taxon>Microbacteriaceae</taxon>
        <taxon>Microbacterium</taxon>
    </lineage>
</organism>